<dbReference type="GeneID" id="70232547"/>
<comment type="caution">
    <text evidence="1">The sequence shown here is derived from an EMBL/GenBank/DDBJ whole genome shotgun (WGS) entry which is preliminary data.</text>
</comment>
<dbReference type="Proteomes" id="UP000769157">
    <property type="component" value="Unassembled WGS sequence"/>
</dbReference>
<dbReference type="OrthoDB" id="3984634at2759"/>
<dbReference type="EMBL" id="JAEUBE010000084">
    <property type="protein sequence ID" value="KAH3670868.1"/>
    <property type="molecule type" value="Genomic_DNA"/>
</dbReference>
<proteinExistence type="predicted"/>
<reference evidence="1" key="2">
    <citation type="submission" date="2021-01" db="EMBL/GenBank/DDBJ databases">
        <authorList>
            <person name="Schikora-Tamarit M.A."/>
        </authorList>
    </citation>
    <scope>NUCLEOTIDE SEQUENCE</scope>
    <source>
        <strain evidence="1">CBS6075</strain>
    </source>
</reference>
<sequence length="320" mass="36738">MEFVAEPTSDSVAAYYWMRAANHESGELAPFDWHPSELLQSSQSSINPLLILREENDVAPKTEHTPDPSSHNYQLLSFDDHTVQAVPPHLIESPTVSATSSIKSSSSVVWMEDHFSEPGLIPFENTEYITRVDHLAPQIHRPGHKRTVSEPVFGTRHARRALPKVTMKDKSESCVFDAAYWSDVNRRLPVPCEEDAPPLFQLHFVQTTQQLERTSLILTKYLEDDYDLVEQLRSERDYTENTIEMSTKRRKLGDNINWKPMSAGSVLGLNEVFKLHQREVSAMLQNCTQSCFGELNMRELRAWRRGDGDLKRRQTQPDLY</sequence>
<dbReference type="AlphaFoldDB" id="A0A9P8PEN5"/>
<accession>A0A9P8PEN5</accession>
<evidence type="ECO:0000313" key="1">
    <source>
        <dbReference type="EMBL" id="KAH3670868.1"/>
    </source>
</evidence>
<name>A0A9P8PEN5_9ASCO</name>
<gene>
    <name evidence="1" type="ORF">OGAPHI_000579</name>
</gene>
<organism evidence="1 2">
    <name type="scientific">Ogataea philodendri</name>
    <dbReference type="NCBI Taxonomy" id="1378263"/>
    <lineage>
        <taxon>Eukaryota</taxon>
        <taxon>Fungi</taxon>
        <taxon>Dikarya</taxon>
        <taxon>Ascomycota</taxon>
        <taxon>Saccharomycotina</taxon>
        <taxon>Pichiomycetes</taxon>
        <taxon>Pichiales</taxon>
        <taxon>Pichiaceae</taxon>
        <taxon>Ogataea</taxon>
    </lineage>
</organism>
<reference evidence="1" key="1">
    <citation type="journal article" date="2021" name="Open Biol.">
        <title>Shared evolutionary footprints suggest mitochondrial oxidative damage underlies multiple complex I losses in fungi.</title>
        <authorList>
            <person name="Schikora-Tamarit M.A."/>
            <person name="Marcet-Houben M."/>
            <person name="Nosek J."/>
            <person name="Gabaldon T."/>
        </authorList>
    </citation>
    <scope>NUCLEOTIDE SEQUENCE</scope>
    <source>
        <strain evidence="1">CBS6075</strain>
    </source>
</reference>
<evidence type="ECO:0000313" key="2">
    <source>
        <dbReference type="Proteomes" id="UP000769157"/>
    </source>
</evidence>
<protein>
    <submittedName>
        <fullName evidence="1">Uncharacterized protein</fullName>
    </submittedName>
</protein>
<dbReference type="RefSeq" id="XP_046064236.1">
    <property type="nucleotide sequence ID" value="XM_046207029.1"/>
</dbReference>
<keyword evidence="2" id="KW-1185">Reference proteome</keyword>